<evidence type="ECO:0000256" key="1">
    <source>
        <dbReference type="ARBA" id="ARBA00004651"/>
    </source>
</evidence>
<keyword evidence="2" id="KW-1003">Cell membrane</keyword>
<evidence type="ECO:0000313" key="8">
    <source>
        <dbReference type="Proteomes" id="UP001447008"/>
    </source>
</evidence>
<proteinExistence type="predicted"/>
<keyword evidence="3 6" id="KW-0812">Transmembrane</keyword>
<evidence type="ECO:0000256" key="4">
    <source>
        <dbReference type="ARBA" id="ARBA00022989"/>
    </source>
</evidence>
<dbReference type="Proteomes" id="UP001447008">
    <property type="component" value="Unassembled WGS sequence"/>
</dbReference>
<evidence type="ECO:0000256" key="3">
    <source>
        <dbReference type="ARBA" id="ARBA00022692"/>
    </source>
</evidence>
<feature type="transmembrane region" description="Helical" evidence="6">
    <location>
        <begin position="182"/>
        <end position="201"/>
    </location>
</feature>
<feature type="transmembrane region" description="Helical" evidence="6">
    <location>
        <begin position="148"/>
        <end position="170"/>
    </location>
</feature>
<evidence type="ECO:0000256" key="2">
    <source>
        <dbReference type="ARBA" id="ARBA00022475"/>
    </source>
</evidence>
<dbReference type="PANTHER" id="PTHR30086">
    <property type="entry name" value="ARGININE EXPORTER PROTEIN ARGO"/>
    <property type="match status" value="1"/>
</dbReference>
<dbReference type="RefSeq" id="WP_342675616.1">
    <property type="nucleotide sequence ID" value="NZ_JBCGCU010000001.1"/>
</dbReference>
<evidence type="ECO:0000313" key="7">
    <source>
        <dbReference type="EMBL" id="MEM0514083.1"/>
    </source>
</evidence>
<organism evidence="7 8">
    <name type="scientific">Pseudoalteromonas qingdaonensis</name>
    <dbReference type="NCBI Taxonomy" id="3131913"/>
    <lineage>
        <taxon>Bacteria</taxon>
        <taxon>Pseudomonadati</taxon>
        <taxon>Pseudomonadota</taxon>
        <taxon>Gammaproteobacteria</taxon>
        <taxon>Alteromonadales</taxon>
        <taxon>Pseudoalteromonadaceae</taxon>
        <taxon>Pseudoalteromonas</taxon>
    </lineage>
</organism>
<sequence length="205" mass="22552">MELANWLALVGICLMGAMSPGPSLAVVLKHCLQSGRSGGIACALSHGFGVGVYALLAILGLGTLQQQVPLLYQILIYGGALYLLYMAFNSWRSSATKLKIDETGSKRRSAIQDGFAIAFLNPKLAIFFVALFSPFIPAEPMQWQQQAVMVATPTVIDALWYCVVAMLCSHPRFYPWLERNQLVINKLLAVAFTFLALTVLLRQWL</sequence>
<reference evidence="7 8" key="1">
    <citation type="submission" date="2024-03" db="EMBL/GenBank/DDBJ databases">
        <title>Pseudoalteromonas qingdaonensis sp. nov., isolated from the intestines of marine benthic organisms.</title>
        <authorList>
            <person name="Lin X."/>
            <person name="Fang S."/>
            <person name="Hu X."/>
        </authorList>
    </citation>
    <scope>NUCLEOTIDE SEQUENCE [LARGE SCALE GENOMIC DNA]</scope>
    <source>
        <strain evidence="7 8">YIC-827</strain>
    </source>
</reference>
<dbReference type="PIRSF" id="PIRSF006324">
    <property type="entry name" value="LeuE"/>
    <property type="match status" value="1"/>
</dbReference>
<name>A0ABU9MXF3_9GAMM</name>
<dbReference type="EMBL" id="JBCGCU010000001">
    <property type="protein sequence ID" value="MEM0514083.1"/>
    <property type="molecule type" value="Genomic_DNA"/>
</dbReference>
<keyword evidence="5 6" id="KW-0472">Membrane</keyword>
<gene>
    <name evidence="7" type="ORF">WCN91_01280</name>
</gene>
<feature type="transmembrane region" description="Helical" evidence="6">
    <location>
        <begin position="70"/>
        <end position="88"/>
    </location>
</feature>
<feature type="transmembrane region" description="Helical" evidence="6">
    <location>
        <begin position="6"/>
        <end position="28"/>
    </location>
</feature>
<feature type="transmembrane region" description="Helical" evidence="6">
    <location>
        <begin position="115"/>
        <end position="136"/>
    </location>
</feature>
<dbReference type="InterPro" id="IPR001123">
    <property type="entry name" value="LeuE-type"/>
</dbReference>
<protein>
    <submittedName>
        <fullName evidence="7">LysE family translocator</fullName>
    </submittedName>
</protein>
<accession>A0ABU9MXF3</accession>
<evidence type="ECO:0000256" key="5">
    <source>
        <dbReference type="ARBA" id="ARBA00023136"/>
    </source>
</evidence>
<keyword evidence="4 6" id="KW-1133">Transmembrane helix</keyword>
<dbReference type="PANTHER" id="PTHR30086:SF16">
    <property type="entry name" value="AMINO ACID EFFLUX PERMEASE RHTB FAMILY"/>
    <property type="match status" value="1"/>
</dbReference>
<evidence type="ECO:0000256" key="6">
    <source>
        <dbReference type="SAM" id="Phobius"/>
    </source>
</evidence>
<feature type="transmembrane region" description="Helical" evidence="6">
    <location>
        <begin position="40"/>
        <end position="64"/>
    </location>
</feature>
<comment type="subcellular location">
    <subcellularLocation>
        <location evidence="1">Cell membrane</location>
        <topology evidence="1">Multi-pass membrane protein</topology>
    </subcellularLocation>
</comment>
<keyword evidence="8" id="KW-1185">Reference proteome</keyword>
<dbReference type="Pfam" id="PF01810">
    <property type="entry name" value="LysE"/>
    <property type="match status" value="1"/>
</dbReference>
<comment type="caution">
    <text evidence="7">The sequence shown here is derived from an EMBL/GenBank/DDBJ whole genome shotgun (WGS) entry which is preliminary data.</text>
</comment>